<accession>A0ABU6QBX2</accession>
<dbReference type="Proteomes" id="UP001341840">
    <property type="component" value="Unassembled WGS sequence"/>
</dbReference>
<evidence type="ECO:0000313" key="2">
    <source>
        <dbReference type="EMBL" id="MED6109381.1"/>
    </source>
</evidence>
<organism evidence="2 3">
    <name type="scientific">Stylosanthes scabra</name>
    <dbReference type="NCBI Taxonomy" id="79078"/>
    <lineage>
        <taxon>Eukaryota</taxon>
        <taxon>Viridiplantae</taxon>
        <taxon>Streptophyta</taxon>
        <taxon>Embryophyta</taxon>
        <taxon>Tracheophyta</taxon>
        <taxon>Spermatophyta</taxon>
        <taxon>Magnoliopsida</taxon>
        <taxon>eudicotyledons</taxon>
        <taxon>Gunneridae</taxon>
        <taxon>Pentapetalae</taxon>
        <taxon>rosids</taxon>
        <taxon>fabids</taxon>
        <taxon>Fabales</taxon>
        <taxon>Fabaceae</taxon>
        <taxon>Papilionoideae</taxon>
        <taxon>50 kb inversion clade</taxon>
        <taxon>dalbergioids sensu lato</taxon>
        <taxon>Dalbergieae</taxon>
        <taxon>Pterocarpus clade</taxon>
        <taxon>Stylosanthes</taxon>
    </lineage>
</organism>
<gene>
    <name evidence="2" type="ORF">PIB30_033077</name>
</gene>
<dbReference type="EMBL" id="JASCZI010000148">
    <property type="protein sequence ID" value="MED6109381.1"/>
    <property type="molecule type" value="Genomic_DNA"/>
</dbReference>
<proteinExistence type="predicted"/>
<keyword evidence="3" id="KW-1185">Reference proteome</keyword>
<feature type="region of interest" description="Disordered" evidence="1">
    <location>
        <begin position="15"/>
        <end position="52"/>
    </location>
</feature>
<protein>
    <recommendedName>
        <fullName evidence="4">Reverse transcriptase domain-containing protein</fullName>
    </recommendedName>
</protein>
<name>A0ABU6QBX2_9FABA</name>
<reference evidence="2 3" key="1">
    <citation type="journal article" date="2023" name="Plants (Basel)">
        <title>Bridging the Gap: Combining Genomics and Transcriptomics Approaches to Understand Stylosanthes scabra, an Orphan Legume from the Brazilian Caatinga.</title>
        <authorList>
            <person name="Ferreira-Neto J.R.C."/>
            <person name="da Silva M.D."/>
            <person name="Binneck E."/>
            <person name="de Melo N.F."/>
            <person name="da Silva R.H."/>
            <person name="de Melo A.L.T.M."/>
            <person name="Pandolfi V."/>
            <person name="Bustamante F.O."/>
            <person name="Brasileiro-Vidal A.C."/>
            <person name="Benko-Iseppon A.M."/>
        </authorList>
    </citation>
    <scope>NUCLEOTIDE SEQUENCE [LARGE SCALE GENOMIC DNA]</scope>
    <source>
        <tissue evidence="2">Leaves</tissue>
    </source>
</reference>
<sequence>MQAKAQEFIHHEEVNRVVAATKNQTTSRGSASTTYPRDAHREQGQRGNPKFTRQKFDYYTPLITSISEIYQQISSKDILPRARTLKGRTQNARNKTLFCDYHHGYGHKTQDCYDLKDAIEQAIREGKLNEFIQVIREPRNVGRERSKGPETRNSRNF</sequence>
<feature type="compositionally biased region" description="Polar residues" evidence="1">
    <location>
        <begin position="21"/>
        <end position="35"/>
    </location>
</feature>
<evidence type="ECO:0000313" key="3">
    <source>
        <dbReference type="Proteomes" id="UP001341840"/>
    </source>
</evidence>
<evidence type="ECO:0008006" key="4">
    <source>
        <dbReference type="Google" id="ProtNLM"/>
    </source>
</evidence>
<comment type="caution">
    <text evidence="2">The sequence shown here is derived from an EMBL/GenBank/DDBJ whole genome shotgun (WGS) entry which is preliminary data.</text>
</comment>
<evidence type="ECO:0000256" key="1">
    <source>
        <dbReference type="SAM" id="MobiDB-lite"/>
    </source>
</evidence>